<dbReference type="PANTHER" id="PTHR11616">
    <property type="entry name" value="SODIUM/CHLORIDE DEPENDENT TRANSPORTER"/>
    <property type="match status" value="1"/>
</dbReference>
<keyword evidence="7 9" id="KW-0472">Membrane</keyword>
<gene>
    <name evidence="10" type="ORF">V5799_030238</name>
</gene>
<feature type="transmembrane region" description="Helical" evidence="9">
    <location>
        <begin position="52"/>
        <end position="70"/>
    </location>
</feature>
<keyword evidence="3" id="KW-0813">Transport</keyword>
<evidence type="ECO:0000256" key="2">
    <source>
        <dbReference type="ARBA" id="ARBA00006459"/>
    </source>
</evidence>
<feature type="transmembrane region" description="Helical" evidence="9">
    <location>
        <begin position="149"/>
        <end position="174"/>
    </location>
</feature>
<evidence type="ECO:0000256" key="4">
    <source>
        <dbReference type="ARBA" id="ARBA00022692"/>
    </source>
</evidence>
<keyword evidence="8" id="KW-0915">Sodium</keyword>
<comment type="similarity">
    <text evidence="2">Belongs to the sodium:neurotransmitter symporter (SNF) (TC 2.A.22) family.</text>
</comment>
<evidence type="ECO:0000256" key="3">
    <source>
        <dbReference type="ARBA" id="ARBA00022448"/>
    </source>
</evidence>
<keyword evidence="5" id="KW-0769">Symport</keyword>
<dbReference type="AlphaFoldDB" id="A0AAQ4ENT0"/>
<accession>A0AAQ4ENT0</accession>
<evidence type="ECO:0000256" key="5">
    <source>
        <dbReference type="ARBA" id="ARBA00022847"/>
    </source>
</evidence>
<dbReference type="EMBL" id="JARKHS020012974">
    <property type="protein sequence ID" value="KAK8776416.1"/>
    <property type="molecule type" value="Genomic_DNA"/>
</dbReference>
<evidence type="ECO:0000256" key="6">
    <source>
        <dbReference type="ARBA" id="ARBA00022989"/>
    </source>
</evidence>
<evidence type="ECO:0000313" key="11">
    <source>
        <dbReference type="Proteomes" id="UP001321473"/>
    </source>
</evidence>
<keyword evidence="8" id="KW-0479">Metal-binding</keyword>
<dbReference type="InterPro" id="IPR000175">
    <property type="entry name" value="Na/ntran_symport"/>
</dbReference>
<organism evidence="10 11">
    <name type="scientific">Amblyomma americanum</name>
    <name type="common">Lone star tick</name>
    <dbReference type="NCBI Taxonomy" id="6943"/>
    <lineage>
        <taxon>Eukaryota</taxon>
        <taxon>Metazoa</taxon>
        <taxon>Ecdysozoa</taxon>
        <taxon>Arthropoda</taxon>
        <taxon>Chelicerata</taxon>
        <taxon>Arachnida</taxon>
        <taxon>Acari</taxon>
        <taxon>Parasitiformes</taxon>
        <taxon>Ixodida</taxon>
        <taxon>Ixodoidea</taxon>
        <taxon>Ixodidae</taxon>
        <taxon>Amblyomminae</taxon>
        <taxon>Amblyomma</taxon>
    </lineage>
</organism>
<feature type="transmembrane region" description="Helical" evidence="9">
    <location>
        <begin position="21"/>
        <end position="40"/>
    </location>
</feature>
<evidence type="ECO:0000256" key="8">
    <source>
        <dbReference type="PIRSR" id="PIRSR600175-1"/>
    </source>
</evidence>
<evidence type="ECO:0000256" key="1">
    <source>
        <dbReference type="ARBA" id="ARBA00004141"/>
    </source>
</evidence>
<protein>
    <submittedName>
        <fullName evidence="10">Uncharacterized protein</fullName>
    </submittedName>
</protein>
<dbReference type="InterPro" id="IPR037272">
    <property type="entry name" value="SNS_sf"/>
</dbReference>
<comment type="subcellular location">
    <subcellularLocation>
        <location evidence="1">Membrane</location>
        <topology evidence="1">Multi-pass membrane protein</topology>
    </subcellularLocation>
</comment>
<dbReference type="GO" id="GO:0035725">
    <property type="term" value="P:sodium ion transmembrane transport"/>
    <property type="evidence" value="ECO:0007669"/>
    <property type="project" value="TreeGrafter"/>
</dbReference>
<dbReference type="GO" id="GO:0015293">
    <property type="term" value="F:symporter activity"/>
    <property type="evidence" value="ECO:0007669"/>
    <property type="project" value="UniProtKB-KW"/>
</dbReference>
<feature type="binding site" evidence="8">
    <location>
        <position position="123"/>
    </location>
    <ligand>
        <name>Na(+)</name>
        <dbReference type="ChEBI" id="CHEBI:29101"/>
        <label>1</label>
    </ligand>
</feature>
<name>A0AAQ4ENT0_AMBAM</name>
<dbReference type="GO" id="GO:0046872">
    <property type="term" value="F:metal ion binding"/>
    <property type="evidence" value="ECO:0007669"/>
    <property type="project" value="UniProtKB-KW"/>
</dbReference>
<keyword evidence="11" id="KW-1185">Reference proteome</keyword>
<dbReference type="GO" id="GO:0006865">
    <property type="term" value="P:amino acid transport"/>
    <property type="evidence" value="ECO:0007669"/>
    <property type="project" value="TreeGrafter"/>
</dbReference>
<dbReference type="SUPFAM" id="SSF161070">
    <property type="entry name" value="SNF-like"/>
    <property type="match status" value="1"/>
</dbReference>
<comment type="caution">
    <text evidence="10">The sequence shown here is derived from an EMBL/GenBank/DDBJ whole genome shotgun (WGS) entry which is preliminary data.</text>
</comment>
<dbReference type="GO" id="GO:0005886">
    <property type="term" value="C:plasma membrane"/>
    <property type="evidence" value="ECO:0007669"/>
    <property type="project" value="TreeGrafter"/>
</dbReference>
<reference evidence="10 11" key="1">
    <citation type="journal article" date="2023" name="Arcadia Sci">
        <title>De novo assembly of a long-read Amblyomma americanum tick genome.</title>
        <authorList>
            <person name="Chou S."/>
            <person name="Poskanzer K.E."/>
            <person name="Rollins M."/>
            <person name="Thuy-Boun P.S."/>
        </authorList>
    </citation>
    <scope>NUCLEOTIDE SEQUENCE [LARGE SCALE GENOMIC DNA]</scope>
    <source>
        <strain evidence="10">F_SG_1</strain>
        <tissue evidence="10">Salivary glands</tissue>
    </source>
</reference>
<sequence length="234" mass="25657">MSVGLRSHTQWWSVGNVQLELVLCLGLMWALLYVCLASGLRTPVWTRAVEQVLFTFGVSYGPVITFGSFCRRFENVHSTEGSVSGSVPIAGQSVIFVAMSKYSVHWIPSCLFFLLTLIAGTNSQLCLADVALTHWGDSFSLVQRYRRHFTVLYCLAAFTLGLPFVTEVSMATSLVSGCSSLRLGPIQFPVHVCYVGWSLVIVAALQVPLWAVLEAIRNQAVRCLAIDTSLAVFA</sequence>
<dbReference type="PANTHER" id="PTHR11616:SF240">
    <property type="entry name" value="BLOATED TUBULES, ISOFORM B-RELATED"/>
    <property type="match status" value="1"/>
</dbReference>
<evidence type="ECO:0000256" key="7">
    <source>
        <dbReference type="ARBA" id="ARBA00023136"/>
    </source>
</evidence>
<evidence type="ECO:0000256" key="9">
    <source>
        <dbReference type="SAM" id="Phobius"/>
    </source>
</evidence>
<keyword evidence="4 9" id="KW-0812">Transmembrane</keyword>
<evidence type="ECO:0000313" key="10">
    <source>
        <dbReference type="EMBL" id="KAK8776416.1"/>
    </source>
</evidence>
<proteinExistence type="inferred from homology"/>
<dbReference type="Proteomes" id="UP001321473">
    <property type="component" value="Unassembled WGS sequence"/>
</dbReference>
<keyword evidence="6 9" id="KW-1133">Transmembrane helix</keyword>
<feature type="transmembrane region" description="Helical" evidence="9">
    <location>
        <begin position="194"/>
        <end position="213"/>
    </location>
</feature>